<evidence type="ECO:0000256" key="1">
    <source>
        <dbReference type="SAM" id="Phobius"/>
    </source>
</evidence>
<name>A0A3R6NGL7_9FIRM</name>
<evidence type="ECO:0000313" key="3">
    <source>
        <dbReference type="EMBL" id="RHA62594.1"/>
    </source>
</evidence>
<proteinExistence type="predicted"/>
<dbReference type="RefSeq" id="WP_118412577.1">
    <property type="nucleotide sequence ID" value="NZ_QRPI01000005.1"/>
</dbReference>
<dbReference type="EMBL" id="WNAJ01000002">
    <property type="protein sequence ID" value="MTR84083.1"/>
    <property type="molecule type" value="Genomic_DNA"/>
</dbReference>
<evidence type="ECO:0000313" key="5">
    <source>
        <dbReference type="Proteomes" id="UP000478483"/>
    </source>
</evidence>
<dbReference type="Proteomes" id="UP000478483">
    <property type="component" value="Unassembled WGS sequence"/>
</dbReference>
<keyword evidence="1" id="KW-0472">Membrane</keyword>
<comment type="caution">
    <text evidence="3">The sequence shown here is derived from an EMBL/GenBank/DDBJ whole genome shotgun (WGS) entry which is preliminary data.</text>
</comment>
<keyword evidence="1" id="KW-1133">Transmembrane helix</keyword>
<dbReference type="EMBL" id="QSFP01000036">
    <property type="protein sequence ID" value="RHA62594.1"/>
    <property type="molecule type" value="Genomic_DNA"/>
</dbReference>
<evidence type="ECO:0000313" key="4">
    <source>
        <dbReference type="Proteomes" id="UP000284465"/>
    </source>
</evidence>
<feature type="transmembrane region" description="Helical" evidence="1">
    <location>
        <begin position="59"/>
        <end position="79"/>
    </location>
</feature>
<reference evidence="3 4" key="1">
    <citation type="submission" date="2018-08" db="EMBL/GenBank/DDBJ databases">
        <title>A genome reference for cultivated species of the human gut microbiota.</title>
        <authorList>
            <person name="Zou Y."/>
            <person name="Xue W."/>
            <person name="Luo G."/>
        </authorList>
    </citation>
    <scope>NUCLEOTIDE SEQUENCE [LARGE SCALE GENOMIC DNA]</scope>
    <source>
        <strain evidence="3 4">AM43-11</strain>
    </source>
</reference>
<organism evidence="3 4">
    <name type="scientific">Roseburia intestinalis</name>
    <dbReference type="NCBI Taxonomy" id="166486"/>
    <lineage>
        <taxon>Bacteria</taxon>
        <taxon>Bacillati</taxon>
        <taxon>Bacillota</taxon>
        <taxon>Clostridia</taxon>
        <taxon>Lachnospirales</taxon>
        <taxon>Lachnospiraceae</taxon>
        <taxon>Roseburia</taxon>
    </lineage>
</organism>
<feature type="transmembrane region" description="Helical" evidence="1">
    <location>
        <begin position="12"/>
        <end position="28"/>
    </location>
</feature>
<evidence type="ECO:0000313" key="2">
    <source>
        <dbReference type="EMBL" id="MTR84083.1"/>
    </source>
</evidence>
<gene>
    <name evidence="3" type="ORF">DW927_18665</name>
    <name evidence="2" type="ORF">GMD50_03240</name>
</gene>
<dbReference type="Proteomes" id="UP000284465">
    <property type="component" value="Unassembled WGS sequence"/>
</dbReference>
<reference evidence="2 5" key="2">
    <citation type="journal article" date="2019" name="Nat. Med.">
        <title>A library of human gut bacterial isolates paired with longitudinal multiomics data enables mechanistic microbiome research.</title>
        <authorList>
            <person name="Poyet M."/>
            <person name="Groussin M."/>
            <person name="Gibbons S.M."/>
            <person name="Avila-Pacheco J."/>
            <person name="Jiang X."/>
            <person name="Kearney S.M."/>
            <person name="Perrotta A.R."/>
            <person name="Berdy B."/>
            <person name="Zhao S."/>
            <person name="Lieberman T.D."/>
            <person name="Swanson P.K."/>
            <person name="Smith M."/>
            <person name="Roesemann S."/>
            <person name="Alexander J.E."/>
            <person name="Rich S.A."/>
            <person name="Livny J."/>
            <person name="Vlamakis H."/>
            <person name="Clish C."/>
            <person name="Bullock K."/>
            <person name="Deik A."/>
            <person name="Scott J."/>
            <person name="Pierce K.A."/>
            <person name="Xavier R.J."/>
            <person name="Alm E.J."/>
        </authorList>
    </citation>
    <scope>NUCLEOTIDE SEQUENCE [LARGE SCALE GENOMIC DNA]</scope>
    <source>
        <strain evidence="2 5">BIOML-A1</strain>
    </source>
</reference>
<protein>
    <submittedName>
        <fullName evidence="3">Uncharacterized protein</fullName>
    </submittedName>
</protein>
<dbReference type="AlphaFoldDB" id="A0A3R6NGL7"/>
<keyword evidence="1" id="KW-0812">Transmembrane</keyword>
<sequence>MRPKKKPYSTMMIILGAALVCVAGYYFAGGMQQGITIFEWEENMKAVLEDPFAGYFNQYTWKTISILGLIYLWLVLMYITSRKNYLPGKEMGSAQYADVKKVNKRLADLSKDPDDEKNIVVLKKRWKEGRRM</sequence>
<accession>A0A3R6NGL7</accession>